<dbReference type="AlphaFoldDB" id="E0IGD8"/>
<feature type="transmembrane region" description="Helical" evidence="1">
    <location>
        <begin position="12"/>
        <end position="32"/>
    </location>
</feature>
<dbReference type="RefSeq" id="WP_006040709.1">
    <property type="nucleotide sequence ID" value="NZ_AEDD01000017.1"/>
</dbReference>
<keyword evidence="1" id="KW-1133">Transmembrane helix</keyword>
<evidence type="ECO:0000256" key="1">
    <source>
        <dbReference type="SAM" id="Phobius"/>
    </source>
</evidence>
<dbReference type="Proteomes" id="UP000005387">
    <property type="component" value="Unassembled WGS sequence"/>
</dbReference>
<proteinExistence type="predicted"/>
<feature type="transmembrane region" description="Helical" evidence="1">
    <location>
        <begin position="163"/>
        <end position="185"/>
    </location>
</feature>
<feature type="transmembrane region" description="Helical" evidence="1">
    <location>
        <begin position="127"/>
        <end position="143"/>
    </location>
</feature>
<dbReference type="EMBL" id="AEDD01000017">
    <property type="protein sequence ID" value="EFM08438.1"/>
    <property type="molecule type" value="Genomic_DNA"/>
</dbReference>
<protein>
    <submittedName>
        <fullName evidence="2">Uncharacterized protein</fullName>
    </submittedName>
</protein>
<keyword evidence="1" id="KW-0812">Transmembrane</keyword>
<sequence>MKPFISAKDLAITQAAAAAFLFICVPLINVFGTSMHKTEGMLHGLGSCAAVLLSCQCIHGIYGLLRGKAMAAAKLELLLWLTAIINFMAIALGNWLYIGYRLPDEAQQWLLYNIPSAHSVLMEYKEFVSLFPLALSVCAAVLTRRVRRSGLAAEEAAGMNTVIAVLVTLMWITLLIAFVLGIGLAKLKMV</sequence>
<evidence type="ECO:0000313" key="2">
    <source>
        <dbReference type="EMBL" id="EFM08438.1"/>
    </source>
</evidence>
<organism evidence="2 3">
    <name type="scientific">Paenibacillus curdlanolyticus YK9</name>
    <dbReference type="NCBI Taxonomy" id="717606"/>
    <lineage>
        <taxon>Bacteria</taxon>
        <taxon>Bacillati</taxon>
        <taxon>Bacillota</taxon>
        <taxon>Bacilli</taxon>
        <taxon>Bacillales</taxon>
        <taxon>Paenibacillaceae</taxon>
        <taxon>Paenibacillus</taxon>
    </lineage>
</organism>
<name>E0IGD8_9BACL</name>
<gene>
    <name evidence="2" type="ORF">PaecuDRAFT_4731</name>
</gene>
<accession>E0IGD8</accession>
<feature type="transmembrane region" description="Helical" evidence="1">
    <location>
        <begin position="77"/>
        <end position="98"/>
    </location>
</feature>
<dbReference type="STRING" id="717606.PaecuDRAFT_4731"/>
<dbReference type="OrthoDB" id="2593148at2"/>
<dbReference type="eggNOG" id="ENOG502Z97T">
    <property type="taxonomic scope" value="Bacteria"/>
</dbReference>
<evidence type="ECO:0000313" key="3">
    <source>
        <dbReference type="Proteomes" id="UP000005387"/>
    </source>
</evidence>
<keyword evidence="1" id="KW-0472">Membrane</keyword>
<keyword evidence="3" id="KW-1185">Reference proteome</keyword>
<reference evidence="2 3" key="1">
    <citation type="submission" date="2010-07" db="EMBL/GenBank/DDBJ databases">
        <title>The draft genome of Paenibacillus curdlanolyticus YK9.</title>
        <authorList>
            <consortium name="US DOE Joint Genome Institute (JGI-PGF)"/>
            <person name="Lucas S."/>
            <person name="Copeland A."/>
            <person name="Lapidus A."/>
            <person name="Cheng J.-F."/>
            <person name="Bruce D."/>
            <person name="Goodwin L."/>
            <person name="Pitluck S."/>
            <person name="Land M.L."/>
            <person name="Hauser L."/>
            <person name="Chang Y.-J."/>
            <person name="Jeffries C."/>
            <person name="Anderson I.J."/>
            <person name="Johnson E."/>
            <person name="Loganathan U."/>
            <person name="Mulhopadhyay B."/>
            <person name="Kyrpides N."/>
            <person name="Woyke T.J."/>
        </authorList>
    </citation>
    <scope>NUCLEOTIDE SEQUENCE [LARGE SCALE GENOMIC DNA]</scope>
    <source>
        <strain evidence="2 3">YK9</strain>
    </source>
</reference>